<feature type="transmembrane region" description="Helical" evidence="6">
    <location>
        <begin position="581"/>
        <end position="608"/>
    </location>
</feature>
<feature type="transmembrane region" description="Helical" evidence="6">
    <location>
        <begin position="385"/>
        <end position="405"/>
    </location>
</feature>
<dbReference type="InterPro" id="IPR004813">
    <property type="entry name" value="OPT"/>
</dbReference>
<reference evidence="7 8" key="1">
    <citation type="submission" date="2022-12" db="EMBL/GenBank/DDBJ databases">
        <title>Sphingomonas abieness sp. nov., an endophytic bacterium isolated from Abies koreana.</title>
        <authorList>
            <person name="Jiang L."/>
            <person name="Lee J."/>
        </authorList>
    </citation>
    <scope>NUCLEOTIDE SEQUENCE [LARGE SCALE GENOMIC DNA]</scope>
    <source>
        <strain evidence="8">PAMB 00755</strain>
    </source>
</reference>
<dbReference type="PANTHER" id="PTHR31645">
    <property type="entry name" value="OLIGOPEPTIDE TRANSPORTER YGL114W-RELATED"/>
    <property type="match status" value="1"/>
</dbReference>
<feature type="transmembrane region" description="Helical" evidence="6">
    <location>
        <begin position="545"/>
        <end position="569"/>
    </location>
</feature>
<evidence type="ECO:0000256" key="5">
    <source>
        <dbReference type="ARBA" id="ARBA00023136"/>
    </source>
</evidence>
<feature type="transmembrane region" description="Helical" evidence="6">
    <location>
        <begin position="411"/>
        <end position="432"/>
    </location>
</feature>
<keyword evidence="3 6" id="KW-0812">Transmembrane</keyword>
<evidence type="ECO:0000256" key="1">
    <source>
        <dbReference type="ARBA" id="ARBA00004141"/>
    </source>
</evidence>
<evidence type="ECO:0000256" key="6">
    <source>
        <dbReference type="SAM" id="Phobius"/>
    </source>
</evidence>
<evidence type="ECO:0000256" key="2">
    <source>
        <dbReference type="ARBA" id="ARBA00022448"/>
    </source>
</evidence>
<feature type="transmembrane region" description="Helical" evidence="6">
    <location>
        <begin position="349"/>
        <end position="373"/>
    </location>
</feature>
<dbReference type="EMBL" id="CP115174">
    <property type="protein sequence ID" value="WBO23418.1"/>
    <property type="molecule type" value="Genomic_DNA"/>
</dbReference>
<organism evidence="7 8">
    <name type="scientific">Sphingomonas abietis</name>
    <dbReference type="NCBI Taxonomy" id="3012344"/>
    <lineage>
        <taxon>Bacteria</taxon>
        <taxon>Pseudomonadati</taxon>
        <taxon>Pseudomonadota</taxon>
        <taxon>Alphaproteobacteria</taxon>
        <taxon>Sphingomonadales</taxon>
        <taxon>Sphingomonadaceae</taxon>
        <taxon>Sphingomonas</taxon>
    </lineage>
</organism>
<feature type="transmembrane region" description="Helical" evidence="6">
    <location>
        <begin position="190"/>
        <end position="210"/>
    </location>
</feature>
<feature type="transmembrane region" description="Helical" evidence="6">
    <location>
        <begin position="620"/>
        <end position="640"/>
    </location>
</feature>
<dbReference type="Pfam" id="PF03169">
    <property type="entry name" value="OPT"/>
    <property type="match status" value="1"/>
</dbReference>
<dbReference type="PANTHER" id="PTHR31645:SF0">
    <property type="entry name" value="OLIGOPEPTIDE TRANSPORTER YGL114W-RELATED"/>
    <property type="match status" value="1"/>
</dbReference>
<sequence>MARAKTDNELTIGALVLGSLLTLIFTAANVFLGLKVGLTFSTSIPAAVISMVVLKALGRSGILQNNIVQTVASAAGTLGSIIFVLPGLIMVGWWADFPFWQSFLICATGGLLGVMFSIPLRRALVTGSDLPFPEGCAAAEVLKIGSDDDAGSAGVEESRAGLTALLTGSAVSTLYALLSAMRLTAAEAFAWFRIGPAATGIDFGLSFALMGVGHLVGLSVGAAMLLGLFIGFGAATPLLTALHGAAGPAADVAQGVWSHEVRFIGAGVIGVAALWTLAKLILPIAKGLREAAASSKARKGPGGAALPIEERDMPVAFVGAISAALIVPIVGLLAHFAQGGPLAPIAWPLAIGGTLYIYVGAIIVASVCGYMAGLIGASNSPLSGVGILAILGAAILLAVAVAPFVPAAASAHMIAFALFATAIIFSAATIANDNLQDLKTGQLVGATPWKQQVALMVGVIAGALTIPPVLNLLARAYGFGEMSALHPHPLPAPQALLISALAKGVLSHDLDWSLIGIGGLIGFALIALDGWLGRTGRLRLPPLGVGIGIYLPMSATLPVIIGAFLGHWWEKKNPSPAAQRIGVLMASGLIVGESLFGVILAIPISITLNPMPLAVVGDGFATIAMIGGAILFAALLAFSYRRATRLGAAII</sequence>
<gene>
    <name evidence="7" type="ORF">PBT88_04620</name>
</gene>
<evidence type="ECO:0000313" key="8">
    <source>
        <dbReference type="Proteomes" id="UP001210865"/>
    </source>
</evidence>
<feature type="transmembrane region" description="Helical" evidence="6">
    <location>
        <begin position="38"/>
        <end position="58"/>
    </location>
</feature>
<feature type="transmembrane region" description="Helical" evidence="6">
    <location>
        <begin position="453"/>
        <end position="470"/>
    </location>
</feature>
<evidence type="ECO:0000313" key="7">
    <source>
        <dbReference type="EMBL" id="WBO23418.1"/>
    </source>
</evidence>
<dbReference type="NCBIfam" id="TIGR00728">
    <property type="entry name" value="OPT_sfam"/>
    <property type="match status" value="1"/>
</dbReference>
<feature type="transmembrane region" description="Helical" evidence="6">
    <location>
        <begin position="263"/>
        <end position="282"/>
    </location>
</feature>
<name>A0ABY7NPV7_9SPHN</name>
<feature type="transmembrane region" description="Helical" evidence="6">
    <location>
        <begin position="12"/>
        <end position="32"/>
    </location>
</feature>
<dbReference type="NCBIfam" id="TIGR00733">
    <property type="entry name" value="OPT family oligopeptide transporter"/>
    <property type="match status" value="1"/>
</dbReference>
<keyword evidence="5 6" id="KW-0472">Membrane</keyword>
<evidence type="ECO:0000256" key="4">
    <source>
        <dbReference type="ARBA" id="ARBA00022989"/>
    </source>
</evidence>
<keyword evidence="2" id="KW-0813">Transport</keyword>
<protein>
    <submittedName>
        <fullName evidence="7">Oligopeptide transporter, OPT family</fullName>
    </submittedName>
</protein>
<feature type="transmembrane region" description="Helical" evidence="6">
    <location>
        <begin position="70"/>
        <end position="93"/>
    </location>
</feature>
<dbReference type="InterPro" id="IPR004814">
    <property type="entry name" value="Oligopep_transpt"/>
</dbReference>
<evidence type="ECO:0000256" key="3">
    <source>
        <dbReference type="ARBA" id="ARBA00022692"/>
    </source>
</evidence>
<dbReference type="InterPro" id="IPR045035">
    <property type="entry name" value="YSL-like"/>
</dbReference>
<dbReference type="RefSeq" id="WP_270078050.1">
    <property type="nucleotide sequence ID" value="NZ_CP115174.1"/>
</dbReference>
<feature type="transmembrane region" description="Helical" evidence="6">
    <location>
        <begin position="513"/>
        <end position="533"/>
    </location>
</feature>
<comment type="subcellular location">
    <subcellularLocation>
        <location evidence="1">Membrane</location>
        <topology evidence="1">Multi-pass membrane protein</topology>
    </subcellularLocation>
</comment>
<feature type="transmembrane region" description="Helical" evidence="6">
    <location>
        <begin position="222"/>
        <end position="243"/>
    </location>
</feature>
<keyword evidence="4 6" id="KW-1133">Transmembrane helix</keyword>
<feature type="transmembrane region" description="Helical" evidence="6">
    <location>
        <begin position="315"/>
        <end position="337"/>
    </location>
</feature>
<proteinExistence type="predicted"/>
<feature type="transmembrane region" description="Helical" evidence="6">
    <location>
        <begin position="99"/>
        <end position="118"/>
    </location>
</feature>
<dbReference type="Proteomes" id="UP001210865">
    <property type="component" value="Chromosome"/>
</dbReference>
<keyword evidence="8" id="KW-1185">Reference proteome</keyword>
<accession>A0ABY7NPV7</accession>